<dbReference type="EMBL" id="AEQO01000156">
    <property type="protein sequence ID" value="EFV03951.1"/>
    <property type="molecule type" value="Genomic_DNA"/>
</dbReference>
<accession>E6MQY7</accession>
<keyword evidence="3" id="KW-1185">Reference proteome</keyword>
<evidence type="ECO:0000313" key="3">
    <source>
        <dbReference type="Proteomes" id="UP000003874"/>
    </source>
</evidence>
<reference evidence="2 3" key="1">
    <citation type="submission" date="2010-12" db="EMBL/GenBank/DDBJ databases">
        <authorList>
            <person name="Muzny D."/>
            <person name="Qin X."/>
            <person name="Deng J."/>
            <person name="Jiang H."/>
            <person name="Liu Y."/>
            <person name="Qu J."/>
            <person name="Song X.-Z."/>
            <person name="Zhang L."/>
            <person name="Thornton R."/>
            <person name="Coyle M."/>
            <person name="Francisco L."/>
            <person name="Jackson L."/>
            <person name="Javaid M."/>
            <person name="Korchina V."/>
            <person name="Kovar C."/>
            <person name="Mata R."/>
            <person name="Mathew T."/>
            <person name="Ngo R."/>
            <person name="Nguyen L."/>
            <person name="Nguyen N."/>
            <person name="Okwuonu G."/>
            <person name="Ongeri F."/>
            <person name="Pham C."/>
            <person name="Simmons D."/>
            <person name="Wilczek-Boney K."/>
            <person name="Hale W."/>
            <person name="Jakkamsetti A."/>
            <person name="Pham P."/>
            <person name="Ruth R."/>
            <person name="San Lucas F."/>
            <person name="Warren J."/>
            <person name="Zhang J."/>
            <person name="Zhao Z."/>
            <person name="Zhou C."/>
            <person name="Zhu D."/>
            <person name="Lee S."/>
            <person name="Bess C."/>
            <person name="Blankenburg K."/>
            <person name="Forbes L."/>
            <person name="Fu Q."/>
            <person name="Gubbala S."/>
            <person name="Hirani K."/>
            <person name="Jayaseelan J.C."/>
            <person name="Lara F."/>
            <person name="Munidasa M."/>
            <person name="Palculict T."/>
            <person name="Patil S."/>
            <person name="Pu L.-L."/>
            <person name="Saada N."/>
            <person name="Tang L."/>
            <person name="Weissenberger G."/>
            <person name="Zhu Y."/>
            <person name="Hemphill L."/>
            <person name="Shang Y."/>
            <person name="Youmans B."/>
            <person name="Ayvaz T."/>
            <person name="Ross M."/>
            <person name="Santibanez J."/>
            <person name="Aqrawi P."/>
            <person name="Gross S."/>
            <person name="Joshi V."/>
            <person name="Fowler G."/>
            <person name="Nazareth L."/>
            <person name="Reid J."/>
            <person name="Worley K."/>
            <person name="Petrosino J."/>
            <person name="Highlander S."/>
            <person name="Gibbs R."/>
        </authorList>
    </citation>
    <scope>NUCLEOTIDE SEQUENCE [LARGE SCALE GENOMIC DNA]</scope>
    <source>
        <strain evidence="2 3">DSM 15606</strain>
    </source>
</reference>
<sequence>MFSFYCLLYNHFLFDAFLRLLFVISAIAMTRLVSCLVSESGLKA</sequence>
<keyword evidence="1" id="KW-0472">Membrane</keyword>
<keyword evidence="1" id="KW-1133">Transmembrane helix</keyword>
<gene>
    <name evidence="2" type="ORF">HMPREF9420_1905</name>
</gene>
<protein>
    <submittedName>
        <fullName evidence="2">Uncharacterized protein</fullName>
    </submittedName>
</protein>
<dbReference type="HOGENOM" id="CLU_3220281_0_0_10"/>
<dbReference type="AlphaFoldDB" id="E6MQY7"/>
<name>E6MQY7_9BACT</name>
<feature type="transmembrane region" description="Helical" evidence="1">
    <location>
        <begin position="12"/>
        <end position="33"/>
    </location>
</feature>
<keyword evidence="1" id="KW-0812">Transmembrane</keyword>
<organism evidence="2 3">
    <name type="scientific">Segatella salivae DSM 15606</name>
    <dbReference type="NCBI Taxonomy" id="888832"/>
    <lineage>
        <taxon>Bacteria</taxon>
        <taxon>Pseudomonadati</taxon>
        <taxon>Bacteroidota</taxon>
        <taxon>Bacteroidia</taxon>
        <taxon>Bacteroidales</taxon>
        <taxon>Prevotellaceae</taxon>
        <taxon>Segatella</taxon>
    </lineage>
</organism>
<comment type="caution">
    <text evidence="2">The sequence shown here is derived from an EMBL/GenBank/DDBJ whole genome shotgun (WGS) entry which is preliminary data.</text>
</comment>
<dbReference type="Proteomes" id="UP000003874">
    <property type="component" value="Unassembled WGS sequence"/>
</dbReference>
<evidence type="ECO:0000313" key="2">
    <source>
        <dbReference type="EMBL" id="EFV03951.1"/>
    </source>
</evidence>
<evidence type="ECO:0000256" key="1">
    <source>
        <dbReference type="SAM" id="Phobius"/>
    </source>
</evidence>
<proteinExistence type="predicted"/>